<name>A0A348HFQ2_9GAMM</name>
<dbReference type="OrthoDB" id="6444802at2"/>
<evidence type="ECO:0000313" key="3">
    <source>
        <dbReference type="Proteomes" id="UP000267342"/>
    </source>
</evidence>
<dbReference type="InterPro" id="IPR054252">
    <property type="entry name" value="Pam3_gp18"/>
</dbReference>
<dbReference type="Pfam" id="PF22479">
    <property type="entry name" value="Pam3_gp18"/>
    <property type="match status" value="1"/>
</dbReference>
<evidence type="ECO:0000313" key="2">
    <source>
        <dbReference type="EMBL" id="BBG30454.1"/>
    </source>
</evidence>
<reference evidence="2 3" key="1">
    <citation type="submission" date="2018-09" db="EMBL/GenBank/DDBJ databases">
        <title>Zymobacter palmae IAM14233 (=T109) whole genome analysis.</title>
        <authorList>
            <person name="Yanase H."/>
        </authorList>
    </citation>
    <scope>NUCLEOTIDE SEQUENCE [LARGE SCALE GENOMIC DNA]</scope>
    <source>
        <strain evidence="2 3">IAM14233</strain>
    </source>
</reference>
<accession>A0A348HFQ2</accession>
<evidence type="ECO:0000259" key="1">
    <source>
        <dbReference type="Pfam" id="PF22479"/>
    </source>
</evidence>
<dbReference type="EMBL" id="AP018933">
    <property type="protein sequence ID" value="BBG30454.1"/>
    <property type="molecule type" value="Genomic_DNA"/>
</dbReference>
<dbReference type="Proteomes" id="UP000267342">
    <property type="component" value="Chromosome"/>
</dbReference>
<protein>
    <submittedName>
        <fullName evidence="2">Non-ribosomal peptide synthetase modules</fullName>
    </submittedName>
</protein>
<dbReference type="RefSeq" id="WP_027705977.1">
    <property type="nucleotide sequence ID" value="NZ_AP018933.1"/>
</dbReference>
<dbReference type="KEGG" id="zpl:ZBT109_1699"/>
<feature type="domain" description="Cyanophage baseplate Pam3 plug gp18" evidence="1">
    <location>
        <begin position="4"/>
        <end position="96"/>
    </location>
</feature>
<keyword evidence="3" id="KW-1185">Reference proteome</keyword>
<dbReference type="AlphaFoldDB" id="A0A348HFQ2"/>
<organism evidence="2 3">
    <name type="scientific">Zymobacter palmae</name>
    <dbReference type="NCBI Taxonomy" id="33074"/>
    <lineage>
        <taxon>Bacteria</taxon>
        <taxon>Pseudomonadati</taxon>
        <taxon>Pseudomonadota</taxon>
        <taxon>Gammaproteobacteria</taxon>
        <taxon>Oceanospirillales</taxon>
        <taxon>Halomonadaceae</taxon>
        <taxon>Zymobacter group</taxon>
        <taxon>Zymobacter</taxon>
    </lineage>
</organism>
<dbReference type="STRING" id="1123510.GCA_000620025_00882"/>
<proteinExistence type="predicted"/>
<sequence length="97" mass="11067">MNVQTISLQQVAAQQVEVALNKQPCVIRVCQRDSDIYVDLYVNGEAVVLGALARDRVGLTRHSYLPFKGELLFVDTHGREDPRYTGFGERWQLLYLN</sequence>
<gene>
    <name evidence="2" type="ORF">ZBT109_1699</name>
</gene>